<dbReference type="SUPFAM" id="SSF56112">
    <property type="entry name" value="Protein kinase-like (PK-like)"/>
    <property type="match status" value="1"/>
</dbReference>
<dbReference type="PROSITE" id="PS00107">
    <property type="entry name" value="PROTEIN_KINASE_ATP"/>
    <property type="match status" value="1"/>
</dbReference>
<dbReference type="SMART" id="SM00220">
    <property type="entry name" value="S_TKc"/>
    <property type="match status" value="1"/>
</dbReference>
<dbReference type="GO" id="GO:0005524">
    <property type="term" value="F:ATP binding"/>
    <property type="evidence" value="ECO:0007669"/>
    <property type="project" value="UniProtKB-UniRule"/>
</dbReference>
<dbReference type="Gene3D" id="1.10.510.10">
    <property type="entry name" value="Transferase(Phosphotransferase) domain 1"/>
    <property type="match status" value="1"/>
</dbReference>
<dbReference type="KEGG" id="cmt:CCM_07349"/>
<dbReference type="GO" id="GO:0005634">
    <property type="term" value="C:nucleus"/>
    <property type="evidence" value="ECO:0007669"/>
    <property type="project" value="TreeGrafter"/>
</dbReference>
<organism evidence="12 13">
    <name type="scientific">Cordyceps militaris (strain CM01)</name>
    <name type="common">Caterpillar fungus</name>
    <dbReference type="NCBI Taxonomy" id="983644"/>
    <lineage>
        <taxon>Eukaryota</taxon>
        <taxon>Fungi</taxon>
        <taxon>Dikarya</taxon>
        <taxon>Ascomycota</taxon>
        <taxon>Pezizomycotina</taxon>
        <taxon>Sordariomycetes</taxon>
        <taxon>Hypocreomycetidae</taxon>
        <taxon>Hypocreales</taxon>
        <taxon>Cordycipitaceae</taxon>
        <taxon>Cordyceps</taxon>
    </lineage>
</organism>
<evidence type="ECO:0000256" key="8">
    <source>
        <dbReference type="ARBA" id="ARBA00048679"/>
    </source>
</evidence>
<dbReference type="GO" id="GO:0050684">
    <property type="term" value="P:regulation of mRNA processing"/>
    <property type="evidence" value="ECO:0007669"/>
    <property type="project" value="TreeGrafter"/>
</dbReference>
<dbReference type="GO" id="GO:0005737">
    <property type="term" value="C:cytoplasm"/>
    <property type="evidence" value="ECO:0007669"/>
    <property type="project" value="TreeGrafter"/>
</dbReference>
<dbReference type="PANTHER" id="PTHR47634">
    <property type="entry name" value="PROTEIN KINASE DOMAIN-CONTAINING PROTEIN-RELATED"/>
    <property type="match status" value="1"/>
</dbReference>
<dbReference type="Pfam" id="PF00069">
    <property type="entry name" value="Pkinase"/>
    <property type="match status" value="1"/>
</dbReference>
<dbReference type="InterPro" id="IPR017441">
    <property type="entry name" value="Protein_kinase_ATP_BS"/>
</dbReference>
<feature type="region of interest" description="Disordered" evidence="10">
    <location>
        <begin position="444"/>
        <end position="510"/>
    </location>
</feature>
<dbReference type="eggNOG" id="KOG1290">
    <property type="taxonomic scope" value="Eukaryota"/>
</dbReference>
<dbReference type="AlphaFoldDB" id="G3JQS1"/>
<dbReference type="PROSITE" id="PS50011">
    <property type="entry name" value="PROTEIN_KINASE_DOM"/>
    <property type="match status" value="1"/>
</dbReference>
<evidence type="ECO:0000256" key="9">
    <source>
        <dbReference type="PROSITE-ProRule" id="PRU10141"/>
    </source>
</evidence>
<evidence type="ECO:0000259" key="11">
    <source>
        <dbReference type="PROSITE" id="PS50011"/>
    </source>
</evidence>
<dbReference type="OrthoDB" id="4865645at2759"/>
<evidence type="ECO:0000256" key="4">
    <source>
        <dbReference type="ARBA" id="ARBA00022741"/>
    </source>
</evidence>
<evidence type="ECO:0000313" key="13">
    <source>
        <dbReference type="Proteomes" id="UP000001610"/>
    </source>
</evidence>
<evidence type="ECO:0000256" key="7">
    <source>
        <dbReference type="ARBA" id="ARBA00047899"/>
    </source>
</evidence>
<dbReference type="InterPro" id="IPR000719">
    <property type="entry name" value="Prot_kinase_dom"/>
</dbReference>
<dbReference type="Proteomes" id="UP000001610">
    <property type="component" value="Unassembled WGS sequence"/>
</dbReference>
<dbReference type="GO" id="GO:0000245">
    <property type="term" value="P:spliceosomal complex assembly"/>
    <property type="evidence" value="ECO:0007669"/>
    <property type="project" value="TreeGrafter"/>
</dbReference>
<evidence type="ECO:0000256" key="2">
    <source>
        <dbReference type="ARBA" id="ARBA00022527"/>
    </source>
</evidence>
<comment type="catalytic activity">
    <reaction evidence="7">
        <text>L-threonyl-[protein] + ATP = O-phospho-L-threonyl-[protein] + ADP + H(+)</text>
        <dbReference type="Rhea" id="RHEA:46608"/>
        <dbReference type="Rhea" id="RHEA-COMP:11060"/>
        <dbReference type="Rhea" id="RHEA-COMP:11605"/>
        <dbReference type="ChEBI" id="CHEBI:15378"/>
        <dbReference type="ChEBI" id="CHEBI:30013"/>
        <dbReference type="ChEBI" id="CHEBI:30616"/>
        <dbReference type="ChEBI" id="CHEBI:61977"/>
        <dbReference type="ChEBI" id="CHEBI:456216"/>
        <dbReference type="EC" id="2.7.11.1"/>
    </reaction>
</comment>
<proteinExistence type="predicted"/>
<dbReference type="PANTHER" id="PTHR47634:SF9">
    <property type="entry name" value="PROTEIN KINASE DOMAIN-CONTAINING PROTEIN-RELATED"/>
    <property type="match status" value="1"/>
</dbReference>
<dbReference type="EC" id="2.7.11.1" evidence="1"/>
<dbReference type="InterPro" id="IPR051334">
    <property type="entry name" value="SRPK"/>
</dbReference>
<feature type="domain" description="Protein kinase" evidence="11">
    <location>
        <begin position="85"/>
        <end position="460"/>
    </location>
</feature>
<dbReference type="VEuPathDB" id="FungiDB:CCM_07349"/>
<dbReference type="GO" id="GO:0004674">
    <property type="term" value="F:protein serine/threonine kinase activity"/>
    <property type="evidence" value="ECO:0007669"/>
    <property type="project" value="UniProtKB-KW"/>
</dbReference>
<dbReference type="InParanoid" id="G3JQS1"/>
<reference evidence="12 13" key="1">
    <citation type="journal article" date="2011" name="Genome Biol.">
        <title>Genome sequence of the insect pathogenic fungus Cordyceps militaris, a valued traditional Chinese medicine.</title>
        <authorList>
            <person name="Zheng P."/>
            <person name="Xia Y."/>
            <person name="Xiao G."/>
            <person name="Xiong C."/>
            <person name="Hu X."/>
            <person name="Zhang S."/>
            <person name="Zheng H."/>
            <person name="Huang Y."/>
            <person name="Zhou Y."/>
            <person name="Wang S."/>
            <person name="Zhao G.P."/>
            <person name="Liu X."/>
            <person name="St Leger R.J."/>
            <person name="Wang C."/>
        </authorList>
    </citation>
    <scope>NUCLEOTIDE SEQUENCE [LARGE SCALE GENOMIC DNA]</scope>
    <source>
        <strain evidence="12 13">CM01</strain>
    </source>
</reference>
<dbReference type="GeneID" id="18169360"/>
<keyword evidence="5 12" id="KW-0418">Kinase</keyword>
<comment type="catalytic activity">
    <reaction evidence="8">
        <text>L-seryl-[protein] + ATP = O-phospho-L-seryl-[protein] + ADP + H(+)</text>
        <dbReference type="Rhea" id="RHEA:17989"/>
        <dbReference type="Rhea" id="RHEA-COMP:9863"/>
        <dbReference type="Rhea" id="RHEA-COMP:11604"/>
        <dbReference type="ChEBI" id="CHEBI:15378"/>
        <dbReference type="ChEBI" id="CHEBI:29999"/>
        <dbReference type="ChEBI" id="CHEBI:30616"/>
        <dbReference type="ChEBI" id="CHEBI:83421"/>
        <dbReference type="ChEBI" id="CHEBI:456216"/>
        <dbReference type="EC" id="2.7.11.1"/>
    </reaction>
</comment>
<dbReference type="RefSeq" id="XP_006672553.1">
    <property type="nucleotide sequence ID" value="XM_006672490.1"/>
</dbReference>
<evidence type="ECO:0000256" key="6">
    <source>
        <dbReference type="ARBA" id="ARBA00022840"/>
    </source>
</evidence>
<gene>
    <name evidence="12" type="ORF">CCM_07349</name>
</gene>
<dbReference type="InterPro" id="IPR011009">
    <property type="entry name" value="Kinase-like_dom_sf"/>
</dbReference>
<keyword evidence="13" id="KW-1185">Reference proteome</keyword>
<sequence length="766" mass="85784">MKFPRVAFRSRPMQRIIQRPFNNCLHVHLSLSRHLSSHSSLAVDEAAPRRFEYQYHWIDDVESLEKYVPGGYHPVMIGDMIKRRYEIVGKLGYGGFSTVWLARDAQQGTCVALKIGAADSRLHETNMIKVLSDAKSNVSNTAVAASGAAAMPALLDEFTVDGPNGTHPCYTTAVAECNIRDCLSFKMFRLDVARALALKLVSAVAFMHSQGHVHGDIHLGNAMLKLNSGLEKLSVEQLYEKYGRPETVDIYRVDDSALPPSVPARAVRPLHLGRAASEISLKETNLLLIDFGESFAPAETPRECGDCRSYLAARPPEWRFEPSSPFSFPVDIWCLGIALWDLIARRALFNDQFVPRDSVVAQHKDILGQMPPQWWKKWEKRLEYFDAEGNSTRGNDTPPPLSEAFDAWAQKYRAKYKVGVLPEDEKAAFLSLLSQMLSLDPRDRPSAKEVLASDLSDPSEAQTEQGKRARADDDGGGDCDAERDTKRITEAPRKIRRIAADSADGPNNRQTAIASEKRVDKLVILRLRESVVLSKQAAVKGWMEVNGLRPISAYKNGRPRGDVRLAEEGEWLWSVRAKGRHRAVVEVGGIFEAKGKGYVGYLRMDRVPRRIVEKEVKGSEEDAEDRTYLGWVVLGLRQLEEKKRERREREKQALSKGEETTDAVKRERESEGEVYLLVVPRGKVSVIRLYTGRVSRRVLFDHGKGDRVGLLRQALTARDPNPTLSGEEGLSGVTLSYEQIDLRKPSAATLFREFFLKHGLLAGSTG</sequence>
<evidence type="ECO:0000313" key="12">
    <source>
        <dbReference type="EMBL" id="EGX89097.1"/>
    </source>
</evidence>
<dbReference type="Gene3D" id="3.30.200.20">
    <property type="entry name" value="Phosphorylase Kinase, domain 1"/>
    <property type="match status" value="1"/>
</dbReference>
<keyword evidence="2" id="KW-0723">Serine/threonine-protein kinase</keyword>
<evidence type="ECO:0000256" key="5">
    <source>
        <dbReference type="ARBA" id="ARBA00022777"/>
    </source>
</evidence>
<name>G3JQS1_CORMM</name>
<keyword evidence="6 9" id="KW-0067">ATP-binding</keyword>
<dbReference type="HOGENOM" id="CLU_364465_0_0_1"/>
<dbReference type="EMBL" id="JH126404">
    <property type="protein sequence ID" value="EGX89097.1"/>
    <property type="molecule type" value="Genomic_DNA"/>
</dbReference>
<accession>G3JQS1</accession>
<feature type="compositionally biased region" description="Basic and acidic residues" evidence="10">
    <location>
        <begin position="480"/>
        <end position="493"/>
    </location>
</feature>
<keyword evidence="3" id="KW-0808">Transferase</keyword>
<feature type="binding site" evidence="9">
    <location>
        <position position="114"/>
    </location>
    <ligand>
        <name>ATP</name>
        <dbReference type="ChEBI" id="CHEBI:30616"/>
    </ligand>
</feature>
<keyword evidence="4 9" id="KW-0547">Nucleotide-binding</keyword>
<evidence type="ECO:0000256" key="10">
    <source>
        <dbReference type="SAM" id="MobiDB-lite"/>
    </source>
</evidence>
<feature type="region of interest" description="Disordered" evidence="10">
    <location>
        <begin position="645"/>
        <end position="665"/>
    </location>
</feature>
<evidence type="ECO:0000256" key="3">
    <source>
        <dbReference type="ARBA" id="ARBA00022679"/>
    </source>
</evidence>
<evidence type="ECO:0000256" key="1">
    <source>
        <dbReference type="ARBA" id="ARBA00012513"/>
    </source>
</evidence>
<protein>
    <recommendedName>
        <fullName evidence="1">non-specific serine/threonine protein kinase</fullName>
        <ecNumber evidence="1">2.7.11.1</ecNumber>
    </recommendedName>
</protein>